<protein>
    <recommendedName>
        <fullName evidence="5">Cap-specific mRNA (nucleoside-2'-O-)-methyltransferase 1</fullName>
        <ecNumber evidence="3">2.1.1.296</ecNumber>
        <ecNumber evidence="2">2.1.1.57</ecNumber>
    </recommendedName>
    <alternativeName>
        <fullName evidence="11">Cap methyltransferase 1</fullName>
    </alternativeName>
    <alternativeName>
        <fullName evidence="4">Cap-specific mRNA (nucleoside-2'-O-)-methyltransferase 2</fullName>
    </alternativeName>
    <alternativeName>
        <fullName evidence="10">Cap1 2'O-ribose methyltransferase 1</fullName>
    </alternativeName>
    <alternativeName>
        <fullName evidence="9">FtsJ methyltransferase domain-containing protein 2</fullName>
    </alternativeName>
</protein>
<evidence type="ECO:0000256" key="2">
    <source>
        <dbReference type="ARBA" id="ARBA00011923"/>
    </source>
</evidence>
<reference evidence="20" key="1">
    <citation type="submission" date="2021-02" db="EMBL/GenBank/DDBJ databases">
        <authorList>
            <person name="Nowell W R."/>
        </authorList>
    </citation>
    <scope>NUCLEOTIDE SEQUENCE</scope>
</reference>
<comment type="catalytic activity">
    <reaction evidence="13">
        <text>a 5'-end (N(7)-methyl 5'-triphosphoguanosine)-(2'-O-methyl-ribonucleoside)-(ribonucleotide) in mRNA + S-adenosyl-L-methionine = a 5'-end (N(7)-methyl 5'-triphosphoguanosine)-(2'-O-methyl-ribonucleoside)-(2'-O-methyl-ribonucleotide) in mRNA + S-adenosyl-L-homocysteine + H(+)</text>
        <dbReference type="Rhea" id="RHEA:67024"/>
        <dbReference type="Rhea" id="RHEA-COMP:17169"/>
        <dbReference type="Rhea" id="RHEA-COMP:17170"/>
        <dbReference type="ChEBI" id="CHEBI:15378"/>
        <dbReference type="ChEBI" id="CHEBI:57856"/>
        <dbReference type="ChEBI" id="CHEBI:59789"/>
        <dbReference type="ChEBI" id="CHEBI:167612"/>
        <dbReference type="ChEBI" id="CHEBI:167614"/>
        <dbReference type="EC" id="2.1.1.296"/>
    </reaction>
</comment>
<dbReference type="GO" id="GO:0005634">
    <property type="term" value="C:nucleus"/>
    <property type="evidence" value="ECO:0007669"/>
    <property type="project" value="UniProtKB-ARBA"/>
</dbReference>
<feature type="domain" description="WW" evidence="17">
    <location>
        <begin position="1060"/>
        <end position="1093"/>
    </location>
</feature>
<keyword evidence="6 14" id="KW-0489">Methyltransferase</keyword>
<dbReference type="SMART" id="SM00443">
    <property type="entry name" value="G_patch"/>
    <property type="match status" value="1"/>
</dbReference>
<keyword evidence="16" id="KW-0812">Transmembrane</keyword>
<proteinExistence type="predicted"/>
<evidence type="ECO:0000256" key="3">
    <source>
        <dbReference type="ARBA" id="ARBA00012770"/>
    </source>
</evidence>
<evidence type="ECO:0000259" key="17">
    <source>
        <dbReference type="PROSITE" id="PS50020"/>
    </source>
</evidence>
<dbReference type="PROSITE" id="PS50174">
    <property type="entry name" value="G_PATCH"/>
    <property type="match status" value="1"/>
</dbReference>
<dbReference type="PANTHER" id="PTHR16121:SF2">
    <property type="entry name" value="CAP-SPECIFIC MRNA (NUCLEOSIDE-2'-O-)-METHYLTRANSFERASE 2"/>
    <property type="match status" value="1"/>
</dbReference>
<dbReference type="GO" id="GO:0004483">
    <property type="term" value="F:methyltransferase cap1 activity"/>
    <property type="evidence" value="ECO:0007669"/>
    <property type="project" value="UniProtKB-EC"/>
</dbReference>
<comment type="caution">
    <text evidence="20">The sequence shown here is derived from an EMBL/GenBank/DDBJ whole genome shotgun (WGS) entry which is preliminary data.</text>
</comment>
<dbReference type="CDD" id="cd00201">
    <property type="entry name" value="WW"/>
    <property type="match status" value="1"/>
</dbReference>
<dbReference type="AlphaFoldDB" id="A0A8S2LQI0"/>
<evidence type="ECO:0000256" key="16">
    <source>
        <dbReference type="SAM" id="Phobius"/>
    </source>
</evidence>
<dbReference type="InterPro" id="IPR000467">
    <property type="entry name" value="G_patch_dom"/>
</dbReference>
<dbReference type="GO" id="GO:0003676">
    <property type="term" value="F:nucleic acid binding"/>
    <property type="evidence" value="ECO:0007669"/>
    <property type="project" value="InterPro"/>
</dbReference>
<dbReference type="GO" id="GO:0005737">
    <property type="term" value="C:cytoplasm"/>
    <property type="evidence" value="ECO:0007669"/>
    <property type="project" value="TreeGrafter"/>
</dbReference>
<evidence type="ECO:0000256" key="4">
    <source>
        <dbReference type="ARBA" id="ARBA00021134"/>
    </source>
</evidence>
<evidence type="ECO:0000313" key="20">
    <source>
        <dbReference type="EMBL" id="CAF3918060.1"/>
    </source>
</evidence>
<feature type="compositionally biased region" description="Basic and acidic residues" evidence="15">
    <location>
        <begin position="547"/>
        <end position="560"/>
    </location>
</feature>
<feature type="binding site" evidence="14">
    <location>
        <position position="260"/>
    </location>
    <ligand>
        <name>S-adenosyl-L-methionine</name>
        <dbReference type="ChEBI" id="CHEBI:59789"/>
    </ligand>
</feature>
<dbReference type="SUPFAM" id="SSF51045">
    <property type="entry name" value="WW domain"/>
    <property type="match status" value="1"/>
</dbReference>
<evidence type="ECO:0000256" key="12">
    <source>
        <dbReference type="ARBA" id="ARBA00049042"/>
    </source>
</evidence>
<dbReference type="Pfam" id="PF00397">
    <property type="entry name" value="WW"/>
    <property type="match status" value="1"/>
</dbReference>
<gene>
    <name evidence="20" type="ORF">GIL414_LOCUS7424</name>
</gene>
<feature type="compositionally biased region" description="Polar residues" evidence="15">
    <location>
        <begin position="84"/>
        <end position="93"/>
    </location>
</feature>
<evidence type="ECO:0000256" key="9">
    <source>
        <dbReference type="ARBA" id="ARBA00032227"/>
    </source>
</evidence>
<evidence type="ECO:0000256" key="6">
    <source>
        <dbReference type="ARBA" id="ARBA00022603"/>
    </source>
</evidence>
<dbReference type="InterPro" id="IPR025807">
    <property type="entry name" value="Adrift-typ_MeTrfase"/>
</dbReference>
<dbReference type="GO" id="GO:0032259">
    <property type="term" value="P:methylation"/>
    <property type="evidence" value="ECO:0007669"/>
    <property type="project" value="UniProtKB-KW"/>
</dbReference>
<dbReference type="EC" id="2.1.1.57" evidence="2"/>
<sequence length="1093" mass="125857">QPKYDINIDYNEELLTRETPKYSLILLVFIWTTFNLYAVHVEIQNKYIFPNIMSYPSSYNARRNYGRGHGANRQSYSRNRDNSYQHNQNSYYGHNSPLADEQQRLVYQGRDELFDKKKTFPMIGPLKDKSVLLSQNLFKTDRWDIEQLIKLKQKLNVTRNCLNEKDIKVWKQLTSKTNMTGRIVWSLRDQNRIEMCTNAWIKMAEIFSKYDNLIPRDFPEGSSFRSVHVCEAPGAFICATNFYYNKQLERRDFCPSQRQWEWTGLSLNPYYEGNDQEAMVDDDRFIIETLDRWYFGIDNSGNILDANNIKGLWKRVRSDSKSRGVHLVTGDGSVDTSADPNEQESIVSELHYAEAVCALGALATGGSLVLKMFNLFECETICLLYILALHFKELSVFKPASSRAPNGETYVVALGFHGIDSEVLHSLLSFVSPKFPPGKALLSRDSIPQSFLDALIEIADYFTMKQSQAIERNLELDRIWNRNIQQAIFQLNQDVVKEFRRLCFIDYRYQQSLRIVNNVELDGSAKALGNSAAVVKGGLRQRAGGTLDDRQTRKRDREEFLSSTNSNKDDSYADDEEKKRKKISLGHGKTVVLGRNIAKVSTTVDTNNEVEIDSSIGQKPESTNESKAMKMMKSLGYVDGQGLGAQGQGRATPVETIMHNTRLGLGHHYQPSINSSSSSGPPIVTDEPLFSSFDQSIAASSSFLTLNHKPITIGFNLRSVLSSLFVKFVDLESLYKKREEYIFKIRSDRLTEPKTFLSDQLELLNKEERFRNIHGIYTDFKTAFQLASLDKIFQLTSVVANNSSTLTFIIDNQSLSGFAEYLVWQQKNQVRGLVVSDWKDPLPISPSVTYKTQIDQSHPAVHLFFSDVSILSIDVKINMRYTEQYNKRQLIISCQRALTLLNNGGHFVCKILDTLTRFTTGLIYLLYRSFKSISILRPFTLNPASSERFIVCRELKYPVHQSIIQHLDNLLKYEETENILEVVPLNCLLEPQFQQYLADTSQRLLQREIQALDKRLWHIDHQYDEQIDLMISEEHWEEAHECVTVQRRPKAPVVEPDSGIQLPIGWTKEWSKREEKFYYFNTNTKESRWEPPT</sequence>
<evidence type="ECO:0000259" key="19">
    <source>
        <dbReference type="PROSITE" id="PS51614"/>
    </source>
</evidence>
<evidence type="ECO:0000256" key="8">
    <source>
        <dbReference type="ARBA" id="ARBA00022691"/>
    </source>
</evidence>
<dbReference type="Gene3D" id="3.40.50.12760">
    <property type="match status" value="2"/>
</dbReference>
<feature type="binding site" evidence="14">
    <location>
        <position position="234"/>
    </location>
    <ligand>
        <name>S-adenosyl-L-methionine</name>
        <dbReference type="ChEBI" id="CHEBI:59789"/>
    </ligand>
</feature>
<evidence type="ECO:0000256" key="10">
    <source>
        <dbReference type="ARBA" id="ARBA00032504"/>
    </source>
</evidence>
<dbReference type="SUPFAM" id="SSF53335">
    <property type="entry name" value="S-adenosyl-L-methionine-dependent methyltransferases"/>
    <property type="match status" value="2"/>
</dbReference>
<dbReference type="PROSITE" id="PS51614">
    <property type="entry name" value="SAM_MT_ADRIFT"/>
    <property type="match status" value="1"/>
</dbReference>
<evidence type="ECO:0000256" key="11">
    <source>
        <dbReference type="ARBA" id="ARBA00032519"/>
    </source>
</evidence>
<comment type="catalytic activity">
    <reaction evidence="12">
        <text>a 5'-end (N(7)-methyl 5'-triphosphoguanosine)-ribonucleoside in mRNA + S-adenosyl-L-methionine = a 5'-end (N(7)-methyl 5'-triphosphoguanosine)-(2'-O-methyl-ribonucleoside) in mRNA + S-adenosyl-L-homocysteine + H(+)</text>
        <dbReference type="Rhea" id="RHEA:67020"/>
        <dbReference type="Rhea" id="RHEA-COMP:17167"/>
        <dbReference type="Rhea" id="RHEA-COMP:17168"/>
        <dbReference type="ChEBI" id="CHEBI:15378"/>
        <dbReference type="ChEBI" id="CHEBI:57856"/>
        <dbReference type="ChEBI" id="CHEBI:59789"/>
        <dbReference type="ChEBI" id="CHEBI:156461"/>
        <dbReference type="ChEBI" id="CHEBI:167609"/>
        <dbReference type="EC" id="2.1.1.57"/>
    </reaction>
</comment>
<feature type="non-terminal residue" evidence="20">
    <location>
        <position position="1"/>
    </location>
</feature>
<keyword evidence="7 14" id="KW-0808">Transferase</keyword>
<dbReference type="GO" id="GO:0006370">
    <property type="term" value="P:7-methylguanosine mRNA capping"/>
    <property type="evidence" value="ECO:0007669"/>
    <property type="project" value="TreeGrafter"/>
</dbReference>
<name>A0A8S2LQI0_9BILA</name>
<evidence type="ECO:0000256" key="7">
    <source>
        <dbReference type="ARBA" id="ARBA00022679"/>
    </source>
</evidence>
<dbReference type="Gene3D" id="2.20.70.10">
    <property type="match status" value="1"/>
</dbReference>
<feature type="region of interest" description="Disordered" evidence="15">
    <location>
        <begin position="543"/>
        <end position="581"/>
    </location>
</feature>
<keyword evidence="16" id="KW-0472">Membrane</keyword>
<feature type="region of interest" description="Disordered" evidence="15">
    <location>
        <begin position="64"/>
        <end position="96"/>
    </location>
</feature>
<dbReference type="InterPro" id="IPR050851">
    <property type="entry name" value="mRNA_Cap_2O-Ribose_MeTrfase"/>
</dbReference>
<comment type="function">
    <text evidence="1">S-adenosyl-L-methionine-dependent methyltransferase that mediates mRNA cap1 2'-O-ribose methylation to the 5'-cap structure of mRNAs. Methylates the ribose of the first nucleotide of a m(7)GpppG-capped mRNA and small nuclear RNA (snRNA) to produce m(7)GpppRm (cap1). Displays a preference for cap0 transcripts. Cap1 modification is linked to higher levels of translation. May be involved in the interferon response pathway.</text>
</comment>
<evidence type="ECO:0000256" key="15">
    <source>
        <dbReference type="SAM" id="MobiDB-lite"/>
    </source>
</evidence>
<keyword evidence="8 14" id="KW-0949">S-adenosyl-L-methionine</keyword>
<evidence type="ECO:0000256" key="13">
    <source>
        <dbReference type="ARBA" id="ARBA00049477"/>
    </source>
</evidence>
<dbReference type="GO" id="GO:0120550">
    <property type="term" value="F:methyltransferase cap2 activity"/>
    <property type="evidence" value="ECO:0007669"/>
    <property type="project" value="UniProtKB-EC"/>
</dbReference>
<dbReference type="EMBL" id="CAJOBJ010002261">
    <property type="protein sequence ID" value="CAF3918060.1"/>
    <property type="molecule type" value="Genomic_DNA"/>
</dbReference>
<dbReference type="InterPro" id="IPR001202">
    <property type="entry name" value="WW_dom"/>
</dbReference>
<dbReference type="PANTHER" id="PTHR16121">
    <property type="entry name" value="CAP-SPECIFIC MRNA (NUCLEOSIDE-2'-O-)-METHYLTRANSFERASE 1-RELATED"/>
    <property type="match status" value="1"/>
</dbReference>
<dbReference type="EC" id="2.1.1.296" evidence="3"/>
<dbReference type="InterPro" id="IPR002877">
    <property type="entry name" value="RNA_MeTrfase_FtsJ_dom"/>
</dbReference>
<feature type="transmembrane region" description="Helical" evidence="16">
    <location>
        <begin position="22"/>
        <end position="40"/>
    </location>
</feature>
<dbReference type="Proteomes" id="UP000681720">
    <property type="component" value="Unassembled WGS sequence"/>
</dbReference>
<feature type="domain" description="Adrift-type SAM-dependent 2'-O-MTase" evidence="19">
    <location>
        <begin position="194"/>
        <end position="418"/>
    </location>
</feature>
<feature type="active site" description="Proton acceptor" evidence="14">
    <location>
        <position position="371"/>
    </location>
</feature>
<dbReference type="Pfam" id="PF01585">
    <property type="entry name" value="G-patch"/>
    <property type="match status" value="1"/>
</dbReference>
<organism evidence="20 21">
    <name type="scientific">Rotaria magnacalcarata</name>
    <dbReference type="NCBI Taxonomy" id="392030"/>
    <lineage>
        <taxon>Eukaryota</taxon>
        <taxon>Metazoa</taxon>
        <taxon>Spiralia</taxon>
        <taxon>Gnathifera</taxon>
        <taxon>Rotifera</taxon>
        <taxon>Eurotatoria</taxon>
        <taxon>Bdelloidea</taxon>
        <taxon>Philodinida</taxon>
        <taxon>Philodinidae</taxon>
        <taxon>Rotaria</taxon>
    </lineage>
</organism>
<dbReference type="Pfam" id="PF01728">
    <property type="entry name" value="FtsJ"/>
    <property type="match status" value="2"/>
</dbReference>
<evidence type="ECO:0000259" key="18">
    <source>
        <dbReference type="PROSITE" id="PS50174"/>
    </source>
</evidence>
<keyword evidence="16" id="KW-1133">Transmembrane helix</keyword>
<feature type="domain" description="G-patch" evidence="18">
    <location>
        <begin position="624"/>
        <end position="670"/>
    </location>
</feature>
<dbReference type="InterPro" id="IPR029063">
    <property type="entry name" value="SAM-dependent_MTases_sf"/>
</dbReference>
<accession>A0A8S2LQI0</accession>
<feature type="binding site" evidence="14">
    <location>
        <position position="331"/>
    </location>
    <ligand>
        <name>S-adenosyl-L-methionine</name>
        <dbReference type="ChEBI" id="CHEBI:59789"/>
    </ligand>
</feature>
<evidence type="ECO:0000313" key="21">
    <source>
        <dbReference type="Proteomes" id="UP000681720"/>
    </source>
</evidence>
<dbReference type="PROSITE" id="PS50020">
    <property type="entry name" value="WW_DOMAIN_2"/>
    <property type="match status" value="1"/>
</dbReference>
<dbReference type="InterPro" id="IPR036020">
    <property type="entry name" value="WW_dom_sf"/>
</dbReference>
<evidence type="ECO:0000256" key="5">
    <source>
        <dbReference type="ARBA" id="ARBA00021136"/>
    </source>
</evidence>
<evidence type="ECO:0000256" key="1">
    <source>
        <dbReference type="ARBA" id="ARBA00002664"/>
    </source>
</evidence>
<evidence type="ECO:0000256" key="14">
    <source>
        <dbReference type="PROSITE-ProRule" id="PRU00946"/>
    </source>
</evidence>
<dbReference type="PROSITE" id="PS01159">
    <property type="entry name" value="WW_DOMAIN_1"/>
    <property type="match status" value="1"/>
</dbReference>